<accession>A0AAD5VC81</accession>
<name>A0AAD5VC81_9APHY</name>
<dbReference type="Gene3D" id="3.80.10.10">
    <property type="entry name" value="Ribonuclease Inhibitor"/>
    <property type="match status" value="1"/>
</dbReference>
<proteinExistence type="predicted"/>
<reference evidence="1" key="1">
    <citation type="submission" date="2022-07" db="EMBL/GenBank/DDBJ databases">
        <title>Genome Sequence of Physisporinus lineatus.</title>
        <authorList>
            <person name="Buettner E."/>
        </authorList>
    </citation>
    <scope>NUCLEOTIDE SEQUENCE</scope>
    <source>
        <strain evidence="1">VT162</strain>
    </source>
</reference>
<evidence type="ECO:0000313" key="1">
    <source>
        <dbReference type="EMBL" id="KAJ3491786.1"/>
    </source>
</evidence>
<dbReference type="SUPFAM" id="SSF52047">
    <property type="entry name" value="RNI-like"/>
    <property type="match status" value="1"/>
</dbReference>
<gene>
    <name evidence="1" type="ORF">NLI96_g464</name>
</gene>
<dbReference type="InterPro" id="IPR032675">
    <property type="entry name" value="LRR_dom_sf"/>
</dbReference>
<keyword evidence="2" id="KW-1185">Reference proteome</keyword>
<organism evidence="1 2">
    <name type="scientific">Meripilus lineatus</name>
    <dbReference type="NCBI Taxonomy" id="2056292"/>
    <lineage>
        <taxon>Eukaryota</taxon>
        <taxon>Fungi</taxon>
        <taxon>Dikarya</taxon>
        <taxon>Basidiomycota</taxon>
        <taxon>Agaricomycotina</taxon>
        <taxon>Agaricomycetes</taxon>
        <taxon>Polyporales</taxon>
        <taxon>Meripilaceae</taxon>
        <taxon>Meripilus</taxon>
    </lineage>
</organism>
<protein>
    <recommendedName>
        <fullName evidence="3">F-box domain-containing protein</fullName>
    </recommendedName>
</protein>
<dbReference type="AlphaFoldDB" id="A0AAD5VC81"/>
<evidence type="ECO:0000313" key="2">
    <source>
        <dbReference type="Proteomes" id="UP001212997"/>
    </source>
</evidence>
<dbReference type="EMBL" id="JANAWD010000007">
    <property type="protein sequence ID" value="KAJ3491786.1"/>
    <property type="molecule type" value="Genomic_DNA"/>
</dbReference>
<comment type="caution">
    <text evidence="1">The sequence shown here is derived from an EMBL/GenBank/DDBJ whole genome shotgun (WGS) entry which is preliminary data.</text>
</comment>
<evidence type="ECO:0008006" key="3">
    <source>
        <dbReference type="Google" id="ProtNLM"/>
    </source>
</evidence>
<dbReference type="Proteomes" id="UP001212997">
    <property type="component" value="Unassembled WGS sequence"/>
</dbReference>
<sequence length="380" mass="42642">MSLDFDTQAIVMSYLTEKRDVLALMRTNHANYDFGSFRLLQFRIVVNQSRVADFCDFMLSGSIPRLPGLRRITFAGHWKLLKEPMRAHIVDRLVSVLEGACLLRELHISRSNEFLAIHPKVGFAIASLEHLDSLSIRNIAQAYLSHLPSSLTTLDLSFPPKTSRVVTAEDDCVNPFTTISTLVPNLENLTLHHASLDNMATRFPQVRSLTLVEGFSLNAAWIVDTFPRLERLSLKAANSTGVHEAQKHRQANRTADRAVQTTTLKYLSAKLVDIYSLAFNCEIEELVVTKFSGDQLDMLSEVLNDALPRTLEISVLAEAYPSVDFLSLIPSSTRTRLKDLRLNLQFPLTTTVDYQLNVTDSSIHSLYTALSIHDQSEGQV</sequence>